<dbReference type="RefSeq" id="WP_200464344.1">
    <property type="nucleotide sequence ID" value="NZ_JAENRR010000012.1"/>
</dbReference>
<proteinExistence type="predicted"/>
<evidence type="ECO:0000256" key="1">
    <source>
        <dbReference type="SAM" id="Phobius"/>
    </source>
</evidence>
<comment type="caution">
    <text evidence="2">The sequence shown here is derived from an EMBL/GenBank/DDBJ whole genome shotgun (WGS) entry which is preliminary data.</text>
</comment>
<name>A0ABS1HHL4_9BACT</name>
<keyword evidence="1" id="KW-0472">Membrane</keyword>
<dbReference type="Gene3D" id="2.120.10.30">
    <property type="entry name" value="TolB, C-terminal domain"/>
    <property type="match status" value="1"/>
</dbReference>
<sequence length="307" mass="34843">MNKSVKTFVNIFIFIIVIGFIAYVIRSFNTEERVLTQDPSIISFTSDYEHLLTIPTQDSIIAFDVFNEHFYVASENQVGIYDLQGDLLSDFETKSNVRDIKINRKSIFLLYSTSIEQYSLEGDLLLSWDACSDLSDYCGLTIVKDFVFVTDVSNKNICQYTREGNFVRFINSPVDFIIPSQFFDITSKNDTIYCSNPGRHRIESYTLDGDFITAFGKPGGDIGYFAGCCNPSYIDFDQEGNIFTSEKGNPRISSYNLSGNLNKLLLNNQLLGGGHLPYQLKVVDMKLMVAMKNEIKVFQIKNNIKSL</sequence>
<dbReference type="Proteomes" id="UP000605676">
    <property type="component" value="Unassembled WGS sequence"/>
</dbReference>
<keyword evidence="1" id="KW-1133">Transmembrane helix</keyword>
<keyword evidence="3" id="KW-1185">Reference proteome</keyword>
<evidence type="ECO:0000313" key="3">
    <source>
        <dbReference type="Proteomes" id="UP000605676"/>
    </source>
</evidence>
<dbReference type="InterPro" id="IPR011042">
    <property type="entry name" value="6-blade_b-propeller_TolB-like"/>
</dbReference>
<dbReference type="SUPFAM" id="SSF63825">
    <property type="entry name" value="YWTD domain"/>
    <property type="match status" value="1"/>
</dbReference>
<dbReference type="EMBL" id="JAENRR010000012">
    <property type="protein sequence ID" value="MBK3517115.1"/>
    <property type="molecule type" value="Genomic_DNA"/>
</dbReference>
<evidence type="ECO:0000313" key="2">
    <source>
        <dbReference type="EMBL" id="MBK3517115.1"/>
    </source>
</evidence>
<protein>
    <recommendedName>
        <fullName evidence="4">6-bladed beta-propeller</fullName>
    </recommendedName>
</protein>
<dbReference type="InterPro" id="IPR050952">
    <property type="entry name" value="TRIM-NHL_E3_ligases"/>
</dbReference>
<reference evidence="2 3" key="1">
    <citation type="submission" date="2021-01" db="EMBL/GenBank/DDBJ databases">
        <title>Carboxyliciviraga sp.nov., isolated from coastal sediments.</title>
        <authorList>
            <person name="Lu D."/>
            <person name="Zhang T."/>
        </authorList>
    </citation>
    <scope>NUCLEOTIDE SEQUENCE [LARGE SCALE GENOMIC DNA]</scope>
    <source>
        <strain evidence="2 3">N1Y132</strain>
    </source>
</reference>
<feature type="transmembrane region" description="Helical" evidence="1">
    <location>
        <begin position="7"/>
        <end position="25"/>
    </location>
</feature>
<keyword evidence="1" id="KW-0812">Transmembrane</keyword>
<dbReference type="PANTHER" id="PTHR24104">
    <property type="entry name" value="E3 UBIQUITIN-PROTEIN LIGASE NHLRC1-RELATED"/>
    <property type="match status" value="1"/>
</dbReference>
<gene>
    <name evidence="2" type="ORF">JIV24_07150</name>
</gene>
<dbReference type="PANTHER" id="PTHR24104:SF25">
    <property type="entry name" value="PROTEIN LIN-41"/>
    <property type="match status" value="1"/>
</dbReference>
<evidence type="ECO:0008006" key="4">
    <source>
        <dbReference type="Google" id="ProtNLM"/>
    </source>
</evidence>
<organism evidence="2 3">
    <name type="scientific">Carboxylicivirga marina</name>
    <dbReference type="NCBI Taxonomy" id="2800988"/>
    <lineage>
        <taxon>Bacteria</taxon>
        <taxon>Pseudomonadati</taxon>
        <taxon>Bacteroidota</taxon>
        <taxon>Bacteroidia</taxon>
        <taxon>Marinilabiliales</taxon>
        <taxon>Marinilabiliaceae</taxon>
        <taxon>Carboxylicivirga</taxon>
    </lineage>
</organism>
<accession>A0ABS1HHL4</accession>